<dbReference type="NCBIfam" id="NF005559">
    <property type="entry name" value="PRK07231.1"/>
    <property type="match status" value="1"/>
</dbReference>
<dbReference type="InterPro" id="IPR002347">
    <property type="entry name" value="SDR_fam"/>
</dbReference>
<evidence type="ECO:0000256" key="1">
    <source>
        <dbReference type="ARBA" id="ARBA00005194"/>
    </source>
</evidence>
<dbReference type="EMBL" id="CAJOBB010000938">
    <property type="protein sequence ID" value="CAF3780402.1"/>
    <property type="molecule type" value="Genomic_DNA"/>
</dbReference>
<dbReference type="SUPFAM" id="SSF51735">
    <property type="entry name" value="NAD(P)-binding Rossmann-fold domains"/>
    <property type="match status" value="1"/>
</dbReference>
<organism evidence="4 6">
    <name type="scientific">Adineta steineri</name>
    <dbReference type="NCBI Taxonomy" id="433720"/>
    <lineage>
        <taxon>Eukaryota</taxon>
        <taxon>Metazoa</taxon>
        <taxon>Spiralia</taxon>
        <taxon>Gnathifera</taxon>
        <taxon>Rotifera</taxon>
        <taxon>Eurotatoria</taxon>
        <taxon>Bdelloidea</taxon>
        <taxon>Adinetida</taxon>
        <taxon>Adinetidae</taxon>
        <taxon>Adineta</taxon>
    </lineage>
</organism>
<evidence type="ECO:0000313" key="5">
    <source>
        <dbReference type="EMBL" id="CAF3780402.1"/>
    </source>
</evidence>
<comment type="similarity">
    <text evidence="2">Belongs to the short-chain dehydrogenases/reductases (SDR) family.</text>
</comment>
<dbReference type="PANTHER" id="PTHR42760:SF132">
    <property type="entry name" value="SHORT-CHAIN DEHYDROGENASE_REDUCTASE FAMILY PROTEIN"/>
    <property type="match status" value="1"/>
</dbReference>
<dbReference type="Gene3D" id="3.40.50.720">
    <property type="entry name" value="NAD(P)-binding Rossmann-like Domain"/>
    <property type="match status" value="1"/>
</dbReference>
<dbReference type="FunFam" id="3.40.50.720:FF:000084">
    <property type="entry name" value="Short-chain dehydrogenase reductase"/>
    <property type="match status" value="1"/>
</dbReference>
<keyword evidence="3" id="KW-0560">Oxidoreductase</keyword>
<evidence type="ECO:0000256" key="3">
    <source>
        <dbReference type="ARBA" id="ARBA00023002"/>
    </source>
</evidence>
<evidence type="ECO:0000256" key="2">
    <source>
        <dbReference type="ARBA" id="ARBA00006484"/>
    </source>
</evidence>
<reference evidence="4" key="1">
    <citation type="submission" date="2021-02" db="EMBL/GenBank/DDBJ databases">
        <authorList>
            <person name="Nowell W R."/>
        </authorList>
    </citation>
    <scope>NUCLEOTIDE SEQUENCE</scope>
</reference>
<dbReference type="InterPro" id="IPR020904">
    <property type="entry name" value="Sc_DH/Rdtase_CS"/>
</dbReference>
<dbReference type="EMBL" id="CAJNOE010000318">
    <property type="protein sequence ID" value="CAF1145546.1"/>
    <property type="molecule type" value="Genomic_DNA"/>
</dbReference>
<dbReference type="NCBIfam" id="NF009384">
    <property type="entry name" value="PRK12743.1"/>
    <property type="match status" value="1"/>
</dbReference>
<evidence type="ECO:0000313" key="6">
    <source>
        <dbReference type="Proteomes" id="UP000663860"/>
    </source>
</evidence>
<accession>A0A814SJ44</accession>
<dbReference type="GO" id="GO:0016616">
    <property type="term" value="F:oxidoreductase activity, acting on the CH-OH group of donors, NAD or NADP as acceptor"/>
    <property type="evidence" value="ECO:0007669"/>
    <property type="project" value="TreeGrafter"/>
</dbReference>
<dbReference type="PROSITE" id="PS00061">
    <property type="entry name" value="ADH_SHORT"/>
    <property type="match status" value="1"/>
</dbReference>
<evidence type="ECO:0000313" key="4">
    <source>
        <dbReference type="EMBL" id="CAF1145546.1"/>
    </source>
</evidence>
<dbReference type="Proteomes" id="UP000663868">
    <property type="component" value="Unassembled WGS sequence"/>
</dbReference>
<dbReference type="Pfam" id="PF13561">
    <property type="entry name" value="adh_short_C2"/>
    <property type="match status" value="1"/>
</dbReference>
<dbReference type="PRINTS" id="PR00081">
    <property type="entry name" value="GDHRDH"/>
</dbReference>
<dbReference type="AlphaFoldDB" id="A0A814SJ44"/>
<dbReference type="PRINTS" id="PR00080">
    <property type="entry name" value="SDRFAMILY"/>
</dbReference>
<sequence>MTSDQKLKDRVAIVTGADSGIGQGIAIAFAKAGADVVITYRSDEDGAKETAKLVNETGRKSLVVHTDVGDESQVQKLFDKTLSEFKRLDILVNNAGTMGTGKPVHESDFDEWEKVIRTNLHGPFLCSKLAAKQFIKQIESEGKQKTENRGKRSGNIINISSVHEEAVSLDQGAYAVSKGGLRNLTRAMALELSKYGIRVNDVAPGMILTPMNQESVDDEKKRKEQEKEIPIKRAGMPEDIANMVLFLCSDDASYCTGATFYVDGGWMLTQPDV</sequence>
<dbReference type="Proteomes" id="UP000663860">
    <property type="component" value="Unassembled WGS sequence"/>
</dbReference>
<proteinExistence type="inferred from homology"/>
<protein>
    <submittedName>
        <fullName evidence="4">Uncharacterized protein</fullName>
    </submittedName>
</protein>
<gene>
    <name evidence="4" type="ORF">IZO911_LOCUS25475</name>
    <name evidence="5" type="ORF">KXQ929_LOCUS15889</name>
</gene>
<dbReference type="InterPro" id="IPR036291">
    <property type="entry name" value="NAD(P)-bd_dom_sf"/>
</dbReference>
<comment type="caution">
    <text evidence="4">The sequence shown here is derived from an EMBL/GenBank/DDBJ whole genome shotgun (WGS) entry which is preliminary data.</text>
</comment>
<name>A0A814SJ44_9BILA</name>
<dbReference type="PANTHER" id="PTHR42760">
    <property type="entry name" value="SHORT-CHAIN DEHYDROGENASES/REDUCTASES FAMILY MEMBER"/>
    <property type="match status" value="1"/>
</dbReference>
<comment type="pathway">
    <text evidence="1">Lipid metabolism; fatty acid biosynthesis.</text>
</comment>